<protein>
    <submittedName>
        <fullName evidence="1 2">Ubiquitin-like domain-containing protein</fullName>
    </submittedName>
</protein>
<dbReference type="AlphaFoldDB" id="A0A0R3THW9"/>
<organism evidence="1">
    <name type="scientific">Rodentolepis nana</name>
    <name type="common">Dwarf tapeworm</name>
    <name type="synonym">Hymenolepis nana</name>
    <dbReference type="NCBI Taxonomy" id="102285"/>
    <lineage>
        <taxon>Eukaryota</taxon>
        <taxon>Metazoa</taxon>
        <taxon>Spiralia</taxon>
        <taxon>Lophotrochozoa</taxon>
        <taxon>Platyhelminthes</taxon>
        <taxon>Cestoda</taxon>
        <taxon>Eucestoda</taxon>
        <taxon>Cyclophyllidea</taxon>
        <taxon>Hymenolepididae</taxon>
        <taxon>Rodentolepis</taxon>
    </lineage>
</organism>
<accession>A0A0R3THW9</accession>
<dbReference type="WBParaSite" id="HNAJ_0000666001-mRNA-1">
    <property type="protein sequence ID" value="HNAJ_0000666001-mRNA-1"/>
    <property type="gene ID" value="HNAJ_0000666001"/>
</dbReference>
<dbReference type="WBParaSite" id="HNAJ_0001321701-mRNA-1">
    <property type="protein sequence ID" value="HNAJ_0001321701-mRNA-1"/>
    <property type="gene ID" value="HNAJ_0001321701"/>
</dbReference>
<proteinExistence type="predicted"/>
<name>A0A0R3THW9_RODNA</name>
<sequence length="46" mass="5154">LKVVSSKHKLYYSDLDLEELRLADGNGDVEHFQRGPNGVDVLLCPL</sequence>
<evidence type="ECO:0000313" key="1">
    <source>
        <dbReference type="WBParaSite" id="HNAJ_0000666001-mRNA-1"/>
    </source>
</evidence>
<evidence type="ECO:0000313" key="2">
    <source>
        <dbReference type="WBParaSite" id="HNAJ_0001321701-mRNA-1"/>
    </source>
</evidence>
<reference evidence="1 2" key="1">
    <citation type="submission" date="2017-02" db="UniProtKB">
        <authorList>
            <consortium name="WormBaseParasite"/>
        </authorList>
    </citation>
    <scope>IDENTIFICATION</scope>
</reference>